<dbReference type="EMBL" id="FOAK01000003">
    <property type="protein sequence ID" value="SEK58182.1"/>
    <property type="molecule type" value="Genomic_DNA"/>
</dbReference>
<gene>
    <name evidence="1" type="ORF">SAMN05216439_1160</name>
</gene>
<sequence>MGYNGKWLDSFKVRKYDGEKHNLKNKIVLETPCIEYYFTHEQLNEFKEKVNSV</sequence>
<evidence type="ECO:0000313" key="2">
    <source>
        <dbReference type="Proteomes" id="UP000199506"/>
    </source>
</evidence>
<dbReference type="RefSeq" id="WP_180365858.1">
    <property type="nucleotide sequence ID" value="NZ_FOAK01000003.1"/>
</dbReference>
<dbReference type="Proteomes" id="UP000199506">
    <property type="component" value="Unassembled WGS sequence"/>
</dbReference>
<reference evidence="1 2" key="1">
    <citation type="submission" date="2016-10" db="EMBL/GenBank/DDBJ databases">
        <authorList>
            <person name="de Groot N.N."/>
        </authorList>
    </citation>
    <scope>NUCLEOTIDE SEQUENCE [LARGE SCALE GENOMIC DNA]</scope>
    <source>
        <strain evidence="1 2">DSM 11978</strain>
    </source>
</reference>
<accession>A0A1H7I8L7</accession>
<dbReference type="AlphaFoldDB" id="A0A1H7I8L7"/>
<organism evidence="1 2">
    <name type="scientific">Methanobrevibacter gottschalkii</name>
    <dbReference type="NCBI Taxonomy" id="190974"/>
    <lineage>
        <taxon>Archaea</taxon>
        <taxon>Methanobacteriati</taxon>
        <taxon>Methanobacteriota</taxon>
        <taxon>Methanomada group</taxon>
        <taxon>Methanobacteria</taxon>
        <taxon>Methanobacteriales</taxon>
        <taxon>Methanobacteriaceae</taxon>
        <taxon>Methanobrevibacter</taxon>
    </lineage>
</organism>
<proteinExistence type="predicted"/>
<protein>
    <submittedName>
        <fullName evidence="1">Uncharacterized protein</fullName>
    </submittedName>
</protein>
<name>A0A1H7I8L7_9EURY</name>
<evidence type="ECO:0000313" key="1">
    <source>
        <dbReference type="EMBL" id="SEK58182.1"/>
    </source>
</evidence>
<dbReference type="STRING" id="190974.SAMN05216439_1160"/>